<dbReference type="VEuPathDB" id="FungiDB:BTJ68_13608"/>
<evidence type="ECO:0000256" key="9">
    <source>
        <dbReference type="ARBA" id="ARBA00022840"/>
    </source>
</evidence>
<feature type="region of interest" description="Disordered" evidence="17">
    <location>
        <begin position="338"/>
        <end position="362"/>
    </location>
</feature>
<evidence type="ECO:0000256" key="16">
    <source>
        <dbReference type="ARBA" id="ARBA00029438"/>
    </source>
</evidence>
<dbReference type="InterPro" id="IPR014721">
    <property type="entry name" value="Ribsml_uS5_D2-typ_fold_subgr"/>
</dbReference>
<dbReference type="PANTHER" id="PTHR43290">
    <property type="entry name" value="MEVALONATE KINASE"/>
    <property type="match status" value="1"/>
</dbReference>
<evidence type="ECO:0000256" key="2">
    <source>
        <dbReference type="ARBA" id="ARBA00006495"/>
    </source>
</evidence>
<dbReference type="FunFam" id="3.30.230.10:FF:000027">
    <property type="entry name" value="Mevalonate kinase"/>
    <property type="match status" value="1"/>
</dbReference>
<organism evidence="20 21">
    <name type="scientific">Hortaea werneckii</name>
    <name type="common">Black yeast</name>
    <name type="synonym">Cladosporium werneckii</name>
    <dbReference type="NCBI Taxonomy" id="91943"/>
    <lineage>
        <taxon>Eukaryota</taxon>
        <taxon>Fungi</taxon>
        <taxon>Dikarya</taxon>
        <taxon>Ascomycota</taxon>
        <taxon>Pezizomycotina</taxon>
        <taxon>Dothideomycetes</taxon>
        <taxon>Dothideomycetidae</taxon>
        <taxon>Mycosphaerellales</taxon>
        <taxon>Teratosphaeriaceae</taxon>
        <taxon>Hortaea</taxon>
    </lineage>
</organism>
<dbReference type="SUPFAM" id="SSF51735">
    <property type="entry name" value="NAD(P)-binding Rossmann-fold domains"/>
    <property type="match status" value="1"/>
</dbReference>
<dbReference type="InterPro" id="IPR020568">
    <property type="entry name" value="Ribosomal_Su5_D2-typ_SF"/>
</dbReference>
<dbReference type="EMBL" id="QWIO01001409">
    <property type="protein sequence ID" value="RMY72353.1"/>
    <property type="molecule type" value="Genomic_DNA"/>
</dbReference>
<keyword evidence="5" id="KW-0444">Lipid biosynthesis</keyword>
<evidence type="ECO:0000256" key="15">
    <source>
        <dbReference type="ARBA" id="ARBA00029310"/>
    </source>
</evidence>
<keyword evidence="11" id="KW-0756">Sterol biosynthesis</keyword>
<dbReference type="Gene3D" id="3.30.230.10">
    <property type="match status" value="1"/>
</dbReference>
<evidence type="ECO:0000256" key="8">
    <source>
        <dbReference type="ARBA" id="ARBA00022777"/>
    </source>
</evidence>
<evidence type="ECO:0000256" key="13">
    <source>
        <dbReference type="ARBA" id="ARBA00023166"/>
    </source>
</evidence>
<dbReference type="InterPro" id="IPR006204">
    <property type="entry name" value="GHMP_kinase_N_dom"/>
</dbReference>
<evidence type="ECO:0000256" key="12">
    <source>
        <dbReference type="ARBA" id="ARBA00023098"/>
    </source>
</evidence>
<evidence type="ECO:0000256" key="14">
    <source>
        <dbReference type="ARBA" id="ARBA00023221"/>
    </source>
</evidence>
<keyword evidence="9" id="KW-0067">ATP-binding</keyword>
<dbReference type="PROSITE" id="PS00627">
    <property type="entry name" value="GHMP_KINASES_ATP"/>
    <property type="match status" value="1"/>
</dbReference>
<dbReference type="GO" id="GO:0005829">
    <property type="term" value="C:cytosol"/>
    <property type="evidence" value="ECO:0007669"/>
    <property type="project" value="TreeGrafter"/>
</dbReference>
<evidence type="ECO:0000256" key="11">
    <source>
        <dbReference type="ARBA" id="ARBA00023011"/>
    </source>
</evidence>
<dbReference type="Pfam" id="PF00288">
    <property type="entry name" value="GHMP_kinases_N"/>
    <property type="match status" value="1"/>
</dbReference>
<evidence type="ECO:0000256" key="1">
    <source>
        <dbReference type="ARBA" id="ARBA00004496"/>
    </source>
</evidence>
<evidence type="ECO:0000313" key="20">
    <source>
        <dbReference type="EMBL" id="RMY72353.1"/>
    </source>
</evidence>
<dbReference type="InterPro" id="IPR006205">
    <property type="entry name" value="Mev_gal_kin"/>
</dbReference>
<accession>A0A3M7E7A1</accession>
<comment type="caution">
    <text evidence="20">The sequence shown here is derived from an EMBL/GenBank/DDBJ whole genome shotgun (WGS) entry which is preliminary data.</text>
</comment>
<evidence type="ECO:0000259" key="18">
    <source>
        <dbReference type="Pfam" id="PF00288"/>
    </source>
</evidence>
<dbReference type="GO" id="GO:0005524">
    <property type="term" value="F:ATP binding"/>
    <property type="evidence" value="ECO:0007669"/>
    <property type="project" value="UniProtKB-KW"/>
</dbReference>
<feature type="region of interest" description="Disordered" evidence="17">
    <location>
        <begin position="380"/>
        <end position="401"/>
    </location>
</feature>
<evidence type="ECO:0000259" key="19">
    <source>
        <dbReference type="Pfam" id="PF08544"/>
    </source>
</evidence>
<keyword evidence="12" id="KW-0443">Lipid metabolism</keyword>
<sequence length="858" mass="92357">MSTLAFFGATGDCAGYCLAQALNAGYDCRALARTPAKLTASLKKKGVCSETLDKRLTIIQGDVKDVSAVKETLSLAADQPGNVVDKVISGIGGAPAFQWSLRKPFTLGDPTICQDAGKTILKALGELESAKEERKKPVLINVSTTGIPSPGCPRDVPLLFVPLYHWGLAVPHEDKKALQENLAAHMKSESVVLEGFVNVKASLLLNGEAKGLQAVRAGLETQPADIAAIMLSPLEEVFYSRSNACATTWGRASTTSPRIANPCTPDLPLTVERCAARDPWKSNHSREVNYAVPKETQSFRQGEGAQQDTQGLCADRALKESCNQRGRQYDFLNTRGDTRRRSDEQRMVGSTMHSNGVNGVHMNGSKEAQKDAKLQTKFTPDTATANGTSRPVHGRKDSNPLAPPFIVSAPGKTIVYGEHAVVHGKAAIAAAISLRSYLLCTTLSKSKRTVTLKFSDIGLDHTWSIPDLPWAEFHAEGKRRRYYDLVTSLDPELVEAMQPHIKGVSEDCKPEMRKIHQNAAAAFLYLFLSLGSQSSPACIYSLRSTIPIAAGLGSSASVSVCISTALLLQCRALAGPHPDQMSKEAAEQLERINRWAFVGELLIHGNPSGVDNTVSTNGHAVLFQRKDYAKPPFVSVLRAFPELPLLLIDTRQAKSTAAEVAKVGNLKATHPEVTGYIFDAIDSITRSAHDIVTSSDPGSLDAVTRLGDLMHVNHGLLSSLGVSHPRLERLRYLVDQSGVGWTKLTGAGGGGCAITLLKPTEPANASAADAAALNGEAANSEAHPTHSPLQNLERQLEVEGFEKYTTTLGGDGVGVLYPAVLDDEEIDLEMFLGADGRKGVEELVSEQRDPGKWKYWRP</sequence>
<name>A0A3M7E7A1_HORWE</name>
<keyword evidence="6" id="KW-0808">Transferase</keyword>
<comment type="subcellular location">
    <subcellularLocation>
        <location evidence="1">Cytoplasm</location>
    </subcellularLocation>
</comment>
<dbReference type="GO" id="GO:0019287">
    <property type="term" value="P:isopentenyl diphosphate biosynthetic process, mevalonate pathway"/>
    <property type="evidence" value="ECO:0007669"/>
    <property type="project" value="UniProtKB-UniPathway"/>
</dbReference>
<dbReference type="UniPathway" id="UPA00057">
    <property type="reaction ID" value="UER00098"/>
</dbReference>
<evidence type="ECO:0000256" key="6">
    <source>
        <dbReference type="ARBA" id="ARBA00022679"/>
    </source>
</evidence>
<evidence type="ECO:0000256" key="3">
    <source>
        <dbReference type="ARBA" id="ARBA00012103"/>
    </source>
</evidence>
<dbReference type="Pfam" id="PF08544">
    <property type="entry name" value="GHMP_kinases_C"/>
    <property type="match status" value="1"/>
</dbReference>
<dbReference type="NCBIfam" id="TIGR00549">
    <property type="entry name" value="mevalon_kin"/>
    <property type="match status" value="1"/>
</dbReference>
<gene>
    <name evidence="20" type="ORF">D0864_10437</name>
</gene>
<dbReference type="PRINTS" id="PR00959">
    <property type="entry name" value="MEVGALKINASE"/>
</dbReference>
<evidence type="ECO:0000256" key="4">
    <source>
        <dbReference type="ARBA" id="ARBA00022490"/>
    </source>
</evidence>
<feature type="compositionally biased region" description="Low complexity" evidence="17">
    <location>
        <begin position="767"/>
        <end position="782"/>
    </location>
</feature>
<feature type="domain" description="GHMP kinase N-terminal" evidence="18">
    <location>
        <begin position="538"/>
        <end position="613"/>
    </location>
</feature>
<proteinExistence type="inferred from homology"/>
<comment type="similarity">
    <text evidence="2">Belongs to the GHMP kinase family. Mevalonate kinase subfamily.</text>
</comment>
<evidence type="ECO:0000313" key="21">
    <source>
        <dbReference type="Proteomes" id="UP000269539"/>
    </source>
</evidence>
<dbReference type="Gene3D" id="3.40.50.720">
    <property type="entry name" value="NAD(P)-binding Rossmann-like Domain"/>
    <property type="match status" value="1"/>
</dbReference>
<feature type="domain" description="GHMP kinase C-terminal" evidence="19">
    <location>
        <begin position="704"/>
        <end position="765"/>
    </location>
</feature>
<dbReference type="EC" id="2.7.1.36" evidence="3"/>
<dbReference type="GO" id="GO:0006696">
    <property type="term" value="P:ergosterol biosynthetic process"/>
    <property type="evidence" value="ECO:0007669"/>
    <property type="project" value="TreeGrafter"/>
</dbReference>
<keyword evidence="7" id="KW-0547">Nucleotide-binding</keyword>
<dbReference type="Proteomes" id="UP000269539">
    <property type="component" value="Unassembled WGS sequence"/>
</dbReference>
<keyword evidence="14" id="KW-0753">Steroid metabolism</keyword>
<keyword evidence="4" id="KW-0963">Cytoplasm</keyword>
<dbReference type="InterPro" id="IPR006203">
    <property type="entry name" value="GHMP_knse_ATP-bd_CS"/>
</dbReference>
<dbReference type="GO" id="GO:0004496">
    <property type="term" value="F:mevalonate kinase activity"/>
    <property type="evidence" value="ECO:0007669"/>
    <property type="project" value="UniProtKB-EC"/>
</dbReference>
<evidence type="ECO:0000256" key="10">
    <source>
        <dbReference type="ARBA" id="ARBA00022842"/>
    </source>
</evidence>
<reference evidence="20 21" key="1">
    <citation type="journal article" date="2018" name="BMC Genomics">
        <title>Genomic evidence for intraspecific hybridization in a clonal and extremely halotolerant yeast.</title>
        <authorList>
            <person name="Gostincar C."/>
            <person name="Stajich J.E."/>
            <person name="Zupancic J."/>
            <person name="Zalar P."/>
            <person name="Gunde-Cimerman N."/>
        </authorList>
    </citation>
    <scope>NUCLEOTIDE SEQUENCE [LARGE SCALE GENOMIC DNA]</scope>
    <source>
        <strain evidence="20 21">EXF-10513</strain>
    </source>
</reference>
<comment type="pathway">
    <text evidence="16">Isoprenoid biosynthesis; isopentenyl diphosphate biosynthesis via mevalonate pathway; isopentenyl diphosphate from (R)-mevalonate: step 1/3.</text>
</comment>
<protein>
    <recommendedName>
        <fullName evidence="3">mevalonate kinase</fullName>
        <ecNumber evidence="3">2.7.1.36</ecNumber>
    </recommendedName>
</protein>
<feature type="region of interest" description="Disordered" evidence="17">
    <location>
        <begin position="767"/>
        <end position="789"/>
    </location>
</feature>
<keyword evidence="8" id="KW-0418">Kinase</keyword>
<dbReference type="InterPro" id="IPR036554">
    <property type="entry name" value="GHMP_kinase_C_sf"/>
</dbReference>
<evidence type="ECO:0000256" key="7">
    <source>
        <dbReference type="ARBA" id="ARBA00022741"/>
    </source>
</evidence>
<dbReference type="PANTHER" id="PTHR43290:SF2">
    <property type="entry name" value="MEVALONATE KINASE"/>
    <property type="match status" value="1"/>
</dbReference>
<dbReference type="SUPFAM" id="SSF55060">
    <property type="entry name" value="GHMP Kinase, C-terminal domain"/>
    <property type="match status" value="1"/>
</dbReference>
<evidence type="ECO:0000256" key="5">
    <source>
        <dbReference type="ARBA" id="ARBA00022516"/>
    </source>
</evidence>
<evidence type="ECO:0000256" key="17">
    <source>
        <dbReference type="SAM" id="MobiDB-lite"/>
    </source>
</evidence>
<dbReference type="AlphaFoldDB" id="A0A3M7E7A1"/>
<comment type="catalytic activity">
    <reaction evidence="15">
        <text>(R)-mevalonate + ATP = (R)-5-phosphomevalonate + ADP + H(+)</text>
        <dbReference type="Rhea" id="RHEA:17065"/>
        <dbReference type="ChEBI" id="CHEBI:15378"/>
        <dbReference type="ChEBI" id="CHEBI:30616"/>
        <dbReference type="ChEBI" id="CHEBI:36464"/>
        <dbReference type="ChEBI" id="CHEBI:58146"/>
        <dbReference type="ChEBI" id="CHEBI:456216"/>
        <dbReference type="EC" id="2.7.1.36"/>
    </reaction>
    <physiologicalReaction direction="left-to-right" evidence="15">
        <dbReference type="Rhea" id="RHEA:17066"/>
    </physiologicalReaction>
</comment>
<dbReference type="Gene3D" id="3.30.70.890">
    <property type="entry name" value="GHMP kinase, C-terminal domain"/>
    <property type="match status" value="1"/>
</dbReference>
<dbReference type="InterPro" id="IPR013750">
    <property type="entry name" value="GHMP_kinase_C_dom"/>
</dbReference>
<keyword evidence="13" id="KW-1207">Sterol metabolism</keyword>
<keyword evidence="10" id="KW-0460">Magnesium</keyword>
<dbReference type="InterPro" id="IPR036291">
    <property type="entry name" value="NAD(P)-bd_dom_sf"/>
</dbReference>
<feature type="compositionally biased region" description="Polar residues" evidence="17">
    <location>
        <begin position="380"/>
        <end position="389"/>
    </location>
</feature>
<keyword evidence="11" id="KW-0752">Steroid biosynthesis</keyword>
<dbReference type="SUPFAM" id="SSF54211">
    <property type="entry name" value="Ribosomal protein S5 domain 2-like"/>
    <property type="match status" value="1"/>
</dbReference>